<dbReference type="SUPFAM" id="SSF53474">
    <property type="entry name" value="alpha/beta-Hydrolases"/>
    <property type="match status" value="1"/>
</dbReference>
<comment type="caution">
    <text evidence="1">The sequence shown here is derived from an EMBL/GenBank/DDBJ whole genome shotgun (WGS) entry which is preliminary data.</text>
</comment>
<dbReference type="AlphaFoldDB" id="A0A3A4JV09"/>
<evidence type="ECO:0000313" key="1">
    <source>
        <dbReference type="EMBL" id="RJO70085.1"/>
    </source>
</evidence>
<dbReference type="Gene3D" id="3.40.50.1820">
    <property type="entry name" value="alpha/beta hydrolase"/>
    <property type="match status" value="1"/>
</dbReference>
<dbReference type="OrthoDB" id="9804723at2"/>
<dbReference type="EMBL" id="QZFU01000041">
    <property type="protein sequence ID" value="RJO70085.1"/>
    <property type="molecule type" value="Genomic_DNA"/>
</dbReference>
<reference evidence="1 2" key="1">
    <citation type="submission" date="2018-09" db="EMBL/GenBank/DDBJ databases">
        <title>YIM PH21274 draft genome.</title>
        <authorList>
            <person name="Miao C."/>
        </authorList>
    </citation>
    <scope>NUCLEOTIDE SEQUENCE [LARGE SCALE GENOMIC DNA]</scope>
    <source>
        <strain evidence="1 2">YIM PH 21724</strain>
    </source>
</reference>
<dbReference type="InterPro" id="IPR029058">
    <property type="entry name" value="AB_hydrolase_fold"/>
</dbReference>
<gene>
    <name evidence="1" type="ORF">D5S18_30000</name>
</gene>
<proteinExistence type="predicted"/>
<name>A0A3A4JV09_9NOCA</name>
<protein>
    <recommendedName>
        <fullName evidence="3">Alpha/beta hydrolase</fullName>
    </recommendedName>
</protein>
<organism evidence="1 2">
    <name type="scientific">Nocardia panacis</name>
    <dbReference type="NCBI Taxonomy" id="2340916"/>
    <lineage>
        <taxon>Bacteria</taxon>
        <taxon>Bacillati</taxon>
        <taxon>Actinomycetota</taxon>
        <taxon>Actinomycetes</taxon>
        <taxon>Mycobacteriales</taxon>
        <taxon>Nocardiaceae</taxon>
        <taxon>Nocardia</taxon>
    </lineage>
</organism>
<dbReference type="Proteomes" id="UP000266677">
    <property type="component" value="Unassembled WGS sequence"/>
</dbReference>
<keyword evidence="2" id="KW-1185">Reference proteome</keyword>
<sequence length="110" mass="11289">MIGALPTTRGGPPPIDPLTAAIATMISASDAESLLLLIEGLAAEPFDPAIGRPRVPTLFVAGQEDPVAAADDLAGRLPDARVLRVPGDHFTAMAGPEFRTAVFEFLGVGA</sequence>
<evidence type="ECO:0000313" key="2">
    <source>
        <dbReference type="Proteomes" id="UP000266677"/>
    </source>
</evidence>
<evidence type="ECO:0008006" key="3">
    <source>
        <dbReference type="Google" id="ProtNLM"/>
    </source>
</evidence>
<dbReference type="RefSeq" id="WP_120044452.1">
    <property type="nucleotide sequence ID" value="NZ_QZFU01000041.1"/>
</dbReference>
<accession>A0A3A4JV09</accession>